<dbReference type="Proteomes" id="UP001251528">
    <property type="component" value="Unassembled WGS sequence"/>
</dbReference>
<dbReference type="GO" id="GO:0003958">
    <property type="term" value="F:NADPH-hemoprotein reductase activity"/>
    <property type="evidence" value="ECO:0007669"/>
    <property type="project" value="TreeGrafter"/>
</dbReference>
<keyword evidence="12" id="KW-1185">Reference proteome</keyword>
<dbReference type="InterPro" id="IPR001433">
    <property type="entry name" value="OxRdtase_FAD/NAD-bd"/>
</dbReference>
<evidence type="ECO:0000256" key="3">
    <source>
        <dbReference type="ARBA" id="ARBA00022630"/>
    </source>
</evidence>
<dbReference type="InterPro" id="IPR023173">
    <property type="entry name" value="NADPH_Cyt_P450_Rdtase_alpha"/>
</dbReference>
<evidence type="ECO:0000256" key="8">
    <source>
        <dbReference type="SAM" id="Phobius"/>
    </source>
</evidence>
<evidence type="ECO:0000313" key="12">
    <source>
        <dbReference type="Proteomes" id="UP001251528"/>
    </source>
</evidence>
<dbReference type="GO" id="GO:0050660">
    <property type="term" value="F:flavin adenine dinucleotide binding"/>
    <property type="evidence" value="ECO:0007669"/>
    <property type="project" value="TreeGrafter"/>
</dbReference>
<keyword evidence="3" id="KW-0285">Flavoprotein</keyword>
<dbReference type="InterPro" id="IPR003097">
    <property type="entry name" value="CysJ-like_FAD-binding"/>
</dbReference>
<dbReference type="FunFam" id="3.40.50.360:FF:000036">
    <property type="entry name" value="NADPH--cytochrome P450 reductase"/>
    <property type="match status" value="1"/>
</dbReference>
<keyword evidence="7" id="KW-0560">Oxidoreductase</keyword>
<dbReference type="Pfam" id="PF00258">
    <property type="entry name" value="Flavodoxin_1"/>
    <property type="match status" value="1"/>
</dbReference>
<dbReference type="AlphaFoldDB" id="A0AAJ0G149"/>
<dbReference type="Pfam" id="PF00667">
    <property type="entry name" value="FAD_binding_1"/>
    <property type="match status" value="1"/>
</dbReference>
<dbReference type="Gene3D" id="3.40.50.80">
    <property type="entry name" value="Nucleotide-binding domain of ferredoxin-NADP reductase (FNR) module"/>
    <property type="match status" value="1"/>
</dbReference>
<dbReference type="SUPFAM" id="SSF52343">
    <property type="entry name" value="Ferredoxin reductase-like, C-terminal NADP-linked domain"/>
    <property type="match status" value="1"/>
</dbReference>
<dbReference type="EMBL" id="JASWJB010000033">
    <property type="protein sequence ID" value="KAK2608764.1"/>
    <property type="molecule type" value="Genomic_DNA"/>
</dbReference>
<evidence type="ECO:0000259" key="9">
    <source>
        <dbReference type="PROSITE" id="PS50902"/>
    </source>
</evidence>
<dbReference type="PROSITE" id="PS51384">
    <property type="entry name" value="FAD_FR"/>
    <property type="match status" value="1"/>
</dbReference>
<dbReference type="PRINTS" id="PR00369">
    <property type="entry name" value="FLAVODOXIN"/>
</dbReference>
<comment type="cofactor">
    <cofactor evidence="1">
        <name>FMN</name>
        <dbReference type="ChEBI" id="CHEBI:58210"/>
    </cofactor>
</comment>
<dbReference type="SUPFAM" id="SSF52218">
    <property type="entry name" value="Flavoproteins"/>
    <property type="match status" value="1"/>
</dbReference>
<accession>A0AAJ0G149</accession>
<evidence type="ECO:0000256" key="6">
    <source>
        <dbReference type="ARBA" id="ARBA00022857"/>
    </source>
</evidence>
<name>A0AAJ0G149_9HYPO</name>
<evidence type="ECO:0000256" key="7">
    <source>
        <dbReference type="ARBA" id="ARBA00023002"/>
    </source>
</evidence>
<dbReference type="GO" id="GO:0010181">
    <property type="term" value="F:FMN binding"/>
    <property type="evidence" value="ECO:0007669"/>
    <property type="project" value="InterPro"/>
</dbReference>
<comment type="cofactor">
    <cofactor evidence="2">
        <name>FAD</name>
        <dbReference type="ChEBI" id="CHEBI:57692"/>
    </cofactor>
</comment>
<evidence type="ECO:0000313" key="11">
    <source>
        <dbReference type="EMBL" id="KAK2608764.1"/>
    </source>
</evidence>
<dbReference type="PANTHER" id="PTHR19384:SF108">
    <property type="entry name" value="NADPH--CYTOCHROME P450 REDUCTASE"/>
    <property type="match status" value="1"/>
</dbReference>
<evidence type="ECO:0000259" key="10">
    <source>
        <dbReference type="PROSITE" id="PS51384"/>
    </source>
</evidence>
<protein>
    <recommendedName>
        <fullName evidence="13">NADPH--cytochrome P450 reductase</fullName>
    </recommendedName>
</protein>
<gene>
    <name evidence="11" type="ORF">QQS21_002753</name>
</gene>
<dbReference type="InterPro" id="IPR029039">
    <property type="entry name" value="Flavoprotein-like_sf"/>
</dbReference>
<dbReference type="InterPro" id="IPR001094">
    <property type="entry name" value="Flavdoxin-like"/>
</dbReference>
<feature type="domain" description="FAD-binding FR-type" evidence="10">
    <location>
        <begin position="279"/>
        <end position="521"/>
    </location>
</feature>
<dbReference type="GO" id="GO:0005829">
    <property type="term" value="C:cytosol"/>
    <property type="evidence" value="ECO:0007669"/>
    <property type="project" value="TreeGrafter"/>
</dbReference>
<proteinExistence type="predicted"/>
<keyword evidence="6" id="KW-0521">NADP</keyword>
<reference evidence="11" key="1">
    <citation type="submission" date="2023-06" db="EMBL/GenBank/DDBJ databases">
        <title>Conoideocrella luteorostrata (Hypocreales: Clavicipitaceae), a potential biocontrol fungus for elongate hemlock scale in United States Christmas tree production areas.</title>
        <authorList>
            <person name="Barrett H."/>
            <person name="Lovett B."/>
            <person name="Macias A.M."/>
            <person name="Stajich J.E."/>
            <person name="Kasson M.T."/>
        </authorList>
    </citation>
    <scope>NUCLEOTIDE SEQUENCE</scope>
    <source>
        <strain evidence="11">ARSEF 14590</strain>
    </source>
</reference>
<keyword evidence="8" id="KW-0472">Membrane</keyword>
<feature type="domain" description="Flavodoxin-like" evidence="9">
    <location>
        <begin position="84"/>
        <end position="231"/>
    </location>
</feature>
<dbReference type="InterPro" id="IPR017938">
    <property type="entry name" value="Riboflavin_synthase-like_b-brl"/>
</dbReference>
<keyword evidence="8" id="KW-1133">Transmembrane helix</keyword>
<dbReference type="InterPro" id="IPR008254">
    <property type="entry name" value="Flavodoxin/NO_synth"/>
</dbReference>
<dbReference type="SUPFAM" id="SSF63380">
    <property type="entry name" value="Riboflavin synthase domain-like"/>
    <property type="match status" value="1"/>
</dbReference>
<feature type="transmembrane region" description="Helical" evidence="8">
    <location>
        <begin position="21"/>
        <end position="41"/>
    </location>
</feature>
<organism evidence="11 12">
    <name type="scientific">Conoideocrella luteorostrata</name>
    <dbReference type="NCBI Taxonomy" id="1105319"/>
    <lineage>
        <taxon>Eukaryota</taxon>
        <taxon>Fungi</taxon>
        <taxon>Dikarya</taxon>
        <taxon>Ascomycota</taxon>
        <taxon>Pezizomycotina</taxon>
        <taxon>Sordariomycetes</taxon>
        <taxon>Hypocreomycetidae</taxon>
        <taxon>Hypocreales</taxon>
        <taxon>Clavicipitaceae</taxon>
        <taxon>Conoideocrella</taxon>
    </lineage>
</organism>
<dbReference type="PRINTS" id="PR00371">
    <property type="entry name" value="FPNCR"/>
</dbReference>
<dbReference type="PANTHER" id="PTHR19384">
    <property type="entry name" value="NITRIC OXIDE SYNTHASE-RELATED"/>
    <property type="match status" value="1"/>
</dbReference>
<evidence type="ECO:0008006" key="13">
    <source>
        <dbReference type="Google" id="ProtNLM"/>
    </source>
</evidence>
<dbReference type="InterPro" id="IPR001709">
    <property type="entry name" value="Flavoprot_Pyr_Nucl_cyt_Rdtase"/>
</dbReference>
<dbReference type="InterPro" id="IPR017927">
    <property type="entry name" value="FAD-bd_FR_type"/>
</dbReference>
<dbReference type="FunFam" id="3.40.50.80:FF:000032">
    <property type="entry name" value="NADPH-dependent diflavin oxidoreductase 1"/>
    <property type="match status" value="1"/>
</dbReference>
<dbReference type="Pfam" id="PF00175">
    <property type="entry name" value="NAD_binding_1"/>
    <property type="match status" value="1"/>
</dbReference>
<evidence type="ECO:0000256" key="1">
    <source>
        <dbReference type="ARBA" id="ARBA00001917"/>
    </source>
</evidence>
<evidence type="ECO:0000256" key="5">
    <source>
        <dbReference type="ARBA" id="ARBA00022827"/>
    </source>
</evidence>
<keyword evidence="5" id="KW-0274">FAD</keyword>
<dbReference type="Gene3D" id="1.20.990.10">
    <property type="entry name" value="NADPH-cytochrome p450 Reductase, Chain A, domain 3"/>
    <property type="match status" value="1"/>
</dbReference>
<dbReference type="Gene3D" id="3.40.50.360">
    <property type="match status" value="1"/>
</dbReference>
<evidence type="ECO:0000256" key="4">
    <source>
        <dbReference type="ARBA" id="ARBA00022643"/>
    </source>
</evidence>
<comment type="caution">
    <text evidence="11">The sequence shown here is derived from an EMBL/GenBank/DDBJ whole genome shotgun (WGS) entry which is preliminary data.</text>
</comment>
<dbReference type="PROSITE" id="PS50902">
    <property type="entry name" value="FLAVODOXIN_LIKE"/>
    <property type="match status" value="1"/>
</dbReference>
<evidence type="ECO:0000256" key="2">
    <source>
        <dbReference type="ARBA" id="ARBA00001974"/>
    </source>
</evidence>
<sequence>MSQMSTLQVPEQLIPRSAPDLVALIAACMVSAIYLLRGIVWDKPDPYHHVWFEKPTEKFHAAVQPSRPETRNIAEKLATAGKDIVIFWGSQSGTGESFAVRLAKEISVRFGRQTLCADLADYDPETIGLIPATKLAIFIMSTYGEGDPSDNAAAFWNWLHQSSPSVASLGSLRYVAFGLGNSKYRYYNKVIDVAVASLDKAGARSLITVGKADDARGGTEEDFLSWKCRLFDLFQAELGFVDAYVGFTPSITVTEDRNLTPIDLITSFRSRDDTHPRDARIMPLAIGAAHCICSSSGREYIHMELDIPNHTDLRYRTGDHLAVHPVNPTSEIELLLKATGYDGVRAKTPLVVRSIESDSSLKLPSPATLERLLRHHLEICAPVSRELLKTLAQYAPTPNASKLLLSLAENKAAYAKFVAENHITMGRLLSLAAPNLVWGLLPLSFLLETLPTMKPRYYSISSSSAVSPHSLAITVGVVSNAIAPHSSITVPGVASNYLLSVADDVNDLVSRETSMPEYPLPELSGSTKASQICASICPSSFKLPKLSTTPLIMIAAGTGIAPFRAFIQERARLHSVGQPVGKMLLFFGCRNQDDFLYQEEISEAVSSFDGSLKVITAFSRSRIDHKYYVQDRVAERRQEVCELLDDRASIYICGRVVMAKQVGEVVWNAMRVHNDWHDTEVKRWAESMTRGGKWLQDVWG</sequence>
<dbReference type="Gene3D" id="2.40.30.10">
    <property type="entry name" value="Translation factors"/>
    <property type="match status" value="1"/>
</dbReference>
<dbReference type="InterPro" id="IPR039261">
    <property type="entry name" value="FNR_nucleotide-bd"/>
</dbReference>
<keyword evidence="4" id="KW-0288">FMN</keyword>
<keyword evidence="8" id="KW-0812">Transmembrane</keyword>